<accession>A0A3A9ZQU5</accession>
<feature type="compositionally biased region" description="Basic and acidic residues" evidence="1">
    <location>
        <begin position="1"/>
        <end position="12"/>
    </location>
</feature>
<keyword evidence="3" id="KW-1185">Reference proteome</keyword>
<proteinExistence type="predicted"/>
<evidence type="ECO:0000313" key="3">
    <source>
        <dbReference type="Proteomes" id="UP000281726"/>
    </source>
</evidence>
<gene>
    <name evidence="2" type="ORF">D7223_01910</name>
</gene>
<dbReference type="AlphaFoldDB" id="A0A3A9ZQU5"/>
<protein>
    <recommendedName>
        <fullName evidence="4">Recombinase zinc beta ribbon domain-containing protein</fullName>
    </recommendedName>
</protein>
<dbReference type="RefSeq" id="WP_120724103.1">
    <property type="nucleotide sequence ID" value="NZ_RBAK01000001.1"/>
</dbReference>
<sequence>MAIDVRSEDVRDRVRRAASGRSGERQAQPKPLVSGAFTLEGLLLCRGCGTSLQPVRMLGQRAYRGPCGCRLTAVDAEDIEQLVLEAVAVPGLVADAAPEELGGIFRRLFVAVRVGGCAQDLSIVWRLQQPIQ</sequence>
<dbReference type="Proteomes" id="UP000281726">
    <property type="component" value="Unassembled WGS sequence"/>
</dbReference>
<organism evidence="2 3">
    <name type="scientific">Micromonospora endolithica</name>
    <dbReference type="NCBI Taxonomy" id="230091"/>
    <lineage>
        <taxon>Bacteria</taxon>
        <taxon>Bacillati</taxon>
        <taxon>Actinomycetota</taxon>
        <taxon>Actinomycetes</taxon>
        <taxon>Micromonosporales</taxon>
        <taxon>Micromonosporaceae</taxon>
        <taxon>Micromonospora</taxon>
    </lineage>
</organism>
<evidence type="ECO:0008006" key="4">
    <source>
        <dbReference type="Google" id="ProtNLM"/>
    </source>
</evidence>
<evidence type="ECO:0000313" key="2">
    <source>
        <dbReference type="EMBL" id="RKN50555.1"/>
    </source>
</evidence>
<comment type="caution">
    <text evidence="2">The sequence shown here is derived from an EMBL/GenBank/DDBJ whole genome shotgun (WGS) entry which is preliminary data.</text>
</comment>
<name>A0A3A9ZQU5_9ACTN</name>
<evidence type="ECO:0000256" key="1">
    <source>
        <dbReference type="SAM" id="MobiDB-lite"/>
    </source>
</evidence>
<reference evidence="2 3" key="1">
    <citation type="journal article" date="2004" name="Syst. Appl. Microbiol.">
        <title>Cryptoendolithic actinomycetes from antarctic sandstone rock samples: Micromonospora endolithica sp. nov. and two isolates related to Micromonospora coerulea Jensen 1932.</title>
        <authorList>
            <person name="Hirsch P."/>
            <person name="Mevs U."/>
            <person name="Kroppenstedt R.M."/>
            <person name="Schumann P."/>
            <person name="Stackebrandt E."/>
        </authorList>
    </citation>
    <scope>NUCLEOTIDE SEQUENCE [LARGE SCALE GENOMIC DNA]</scope>
    <source>
        <strain evidence="2 3">JCM 12677</strain>
    </source>
</reference>
<feature type="region of interest" description="Disordered" evidence="1">
    <location>
        <begin position="1"/>
        <end position="29"/>
    </location>
</feature>
<dbReference type="EMBL" id="RBAK01000001">
    <property type="protein sequence ID" value="RKN50555.1"/>
    <property type="molecule type" value="Genomic_DNA"/>
</dbReference>
<dbReference type="OrthoDB" id="3389283at2"/>